<dbReference type="Gene3D" id="2.60.200.40">
    <property type="match status" value="1"/>
</dbReference>
<dbReference type="GO" id="GO:0016301">
    <property type="term" value="F:kinase activity"/>
    <property type="evidence" value="ECO:0007669"/>
    <property type="project" value="UniProtKB-KW"/>
</dbReference>
<dbReference type="InterPro" id="IPR045540">
    <property type="entry name" value="YegS/DAGK_C"/>
</dbReference>
<feature type="region of interest" description="Disordered" evidence="5">
    <location>
        <begin position="300"/>
        <end position="319"/>
    </location>
</feature>
<dbReference type="InterPro" id="IPR001206">
    <property type="entry name" value="Diacylglycerol_kinase_cat_dom"/>
</dbReference>
<evidence type="ECO:0000256" key="1">
    <source>
        <dbReference type="ARBA" id="ARBA00022679"/>
    </source>
</evidence>
<proteinExistence type="predicted"/>
<evidence type="ECO:0000256" key="3">
    <source>
        <dbReference type="ARBA" id="ARBA00022777"/>
    </source>
</evidence>
<gene>
    <name evidence="6" type="ORF">ZEAMMB73_Zm00001d006595</name>
</gene>
<name>A0A1D6EY65_MAIZE</name>
<sequence>MQETKHRLHAQEIAHSLDLRKYDGIICVSGDGVMVEVVNGLLQREDWETAIKVPLGIIPAGTGNGMARSLLHAAGEPFCISNAVFAIIRGHKRALDVTSVVQGKARFFSVLMLTWGLVADVDIESEKYRWMGSARLDFYLLLRILNLRRYNGRILFVPAPGYEEVGDPVDQTTGYETNGFSTGFQDDGRTGSNGPSSIKEAGLRWRSLDGPFVSVWLGNVPFASEDAMAAPKAEFADGYLDAAIIKDCPRWDVLGLVFQMKDGSYVNSPCVEYFKVKAIRIEPGLRVGSSTEGGIIDSDGEVIARGDESDSRAGDDEPGHLMAYGPPIQLTVDQGLATIFSPR</sequence>
<keyword evidence="3 6" id="KW-0418">Kinase</keyword>
<evidence type="ECO:0000313" key="6">
    <source>
        <dbReference type="EMBL" id="ONM24347.1"/>
    </source>
</evidence>
<evidence type="ECO:0000256" key="5">
    <source>
        <dbReference type="SAM" id="MobiDB-lite"/>
    </source>
</evidence>
<evidence type="ECO:0000256" key="2">
    <source>
        <dbReference type="ARBA" id="ARBA00022741"/>
    </source>
</evidence>
<reference evidence="6" key="1">
    <citation type="submission" date="2015-12" db="EMBL/GenBank/DDBJ databases">
        <title>Update maize B73 reference genome by single molecule sequencing technologies.</title>
        <authorList>
            <consortium name="Maize Genome Sequencing Project"/>
            <person name="Ware D."/>
        </authorList>
    </citation>
    <scope>NUCLEOTIDE SEQUENCE [LARGE SCALE GENOMIC DNA]</scope>
    <source>
        <tissue evidence="6">Seedling</tissue>
    </source>
</reference>
<dbReference type="InterPro" id="IPR016064">
    <property type="entry name" value="NAD/diacylglycerol_kinase_sf"/>
</dbReference>
<evidence type="ECO:0000256" key="4">
    <source>
        <dbReference type="ARBA" id="ARBA00022840"/>
    </source>
</evidence>
<keyword evidence="1" id="KW-0808">Transferase</keyword>
<feature type="compositionally biased region" description="Basic and acidic residues" evidence="5">
    <location>
        <begin position="302"/>
        <end position="319"/>
    </location>
</feature>
<keyword evidence="4" id="KW-0067">ATP-binding</keyword>
<dbReference type="InterPro" id="IPR017438">
    <property type="entry name" value="ATP-NAD_kinase_N"/>
</dbReference>
<dbReference type="PANTHER" id="PTHR12358">
    <property type="entry name" value="SPHINGOSINE KINASE"/>
    <property type="match status" value="1"/>
</dbReference>
<dbReference type="Pfam" id="PF19279">
    <property type="entry name" value="YegS_C"/>
    <property type="match status" value="1"/>
</dbReference>
<dbReference type="PROSITE" id="PS50146">
    <property type="entry name" value="DAGK"/>
    <property type="match status" value="1"/>
</dbReference>
<organism evidence="6">
    <name type="scientific">Zea mays</name>
    <name type="common">Maize</name>
    <dbReference type="NCBI Taxonomy" id="4577"/>
    <lineage>
        <taxon>Eukaryota</taxon>
        <taxon>Viridiplantae</taxon>
        <taxon>Streptophyta</taxon>
        <taxon>Embryophyta</taxon>
        <taxon>Tracheophyta</taxon>
        <taxon>Spermatophyta</taxon>
        <taxon>Magnoliopsida</taxon>
        <taxon>Liliopsida</taxon>
        <taxon>Poales</taxon>
        <taxon>Poaceae</taxon>
        <taxon>PACMAD clade</taxon>
        <taxon>Panicoideae</taxon>
        <taxon>Andropogonodae</taxon>
        <taxon>Andropogoneae</taxon>
        <taxon>Tripsacinae</taxon>
        <taxon>Zea</taxon>
    </lineage>
</organism>
<dbReference type="AlphaFoldDB" id="A0A1D6EY65"/>
<protein>
    <submittedName>
        <fullName evidence="6">Sphingosine kinase 1</fullName>
    </submittedName>
</protein>
<dbReference type="InterPro" id="IPR050187">
    <property type="entry name" value="Lipid_Phosphate_FormReg"/>
</dbReference>
<dbReference type="ExpressionAtlas" id="A0A1D6EY65">
    <property type="expression patterns" value="baseline and differential"/>
</dbReference>
<dbReference type="GO" id="GO:0005524">
    <property type="term" value="F:ATP binding"/>
    <property type="evidence" value="ECO:0007669"/>
    <property type="project" value="UniProtKB-KW"/>
</dbReference>
<keyword evidence="2" id="KW-0547">Nucleotide-binding</keyword>
<accession>A0A1D6EY65</accession>
<dbReference type="GO" id="GO:0016020">
    <property type="term" value="C:membrane"/>
    <property type="evidence" value="ECO:0007669"/>
    <property type="project" value="GOC"/>
</dbReference>
<dbReference type="Gene3D" id="3.40.50.10330">
    <property type="entry name" value="Probable inorganic polyphosphate/atp-NAD kinase, domain 1"/>
    <property type="match status" value="1"/>
</dbReference>
<dbReference type="PANTHER" id="PTHR12358:SF88">
    <property type="entry name" value="DAGKC DOMAIN-CONTAINING PROTEIN"/>
    <property type="match status" value="1"/>
</dbReference>
<dbReference type="SUPFAM" id="SSF111331">
    <property type="entry name" value="NAD kinase/diacylglycerol kinase-like"/>
    <property type="match status" value="1"/>
</dbReference>
<dbReference type="Pfam" id="PF00781">
    <property type="entry name" value="DAGK_cat"/>
    <property type="match status" value="1"/>
</dbReference>
<dbReference type="EMBL" id="CM007648">
    <property type="protein sequence ID" value="ONM24347.1"/>
    <property type="molecule type" value="Genomic_DNA"/>
</dbReference>
<dbReference type="GO" id="GO:0006665">
    <property type="term" value="P:sphingolipid metabolic process"/>
    <property type="evidence" value="ECO:0007669"/>
    <property type="project" value="UniProtKB-ARBA"/>
</dbReference>